<dbReference type="CTD" id="78773068"/>
<dbReference type="InterPro" id="IPR011990">
    <property type="entry name" value="TPR-like_helical_dom_sf"/>
</dbReference>
<dbReference type="GeneID" id="78773068"/>
<dbReference type="Proteomes" id="UP000483820">
    <property type="component" value="Chromosome I"/>
</dbReference>
<dbReference type="EMBL" id="WUAV01000001">
    <property type="protein sequence ID" value="KAF1768530.1"/>
    <property type="molecule type" value="Genomic_DNA"/>
</dbReference>
<dbReference type="Gene3D" id="1.25.40.10">
    <property type="entry name" value="Tetratricopeptide repeat domain"/>
    <property type="match status" value="1"/>
</dbReference>
<dbReference type="KEGG" id="crq:GCK72_000342"/>
<dbReference type="AlphaFoldDB" id="A0A6A5HK24"/>
<organism evidence="1 2">
    <name type="scientific">Caenorhabditis remanei</name>
    <name type="common">Caenorhabditis vulgaris</name>
    <dbReference type="NCBI Taxonomy" id="31234"/>
    <lineage>
        <taxon>Eukaryota</taxon>
        <taxon>Metazoa</taxon>
        <taxon>Ecdysozoa</taxon>
        <taxon>Nematoda</taxon>
        <taxon>Chromadorea</taxon>
        <taxon>Rhabditida</taxon>
        <taxon>Rhabditina</taxon>
        <taxon>Rhabditomorpha</taxon>
        <taxon>Rhabditoidea</taxon>
        <taxon>Rhabditidae</taxon>
        <taxon>Peloderinae</taxon>
        <taxon>Caenorhabditis</taxon>
    </lineage>
</organism>
<evidence type="ECO:0000313" key="1">
    <source>
        <dbReference type="EMBL" id="KAF1768530.1"/>
    </source>
</evidence>
<comment type="caution">
    <text evidence="1">The sequence shown here is derived from an EMBL/GenBank/DDBJ whole genome shotgun (WGS) entry which is preliminary data.</text>
</comment>
<dbReference type="RefSeq" id="XP_053591071.1">
    <property type="nucleotide sequence ID" value="XM_053722426.1"/>
</dbReference>
<gene>
    <name evidence="1" type="ORF">GCK72_000342</name>
</gene>
<evidence type="ECO:0000313" key="2">
    <source>
        <dbReference type="Proteomes" id="UP000483820"/>
    </source>
</evidence>
<sequence>MMESGAPLAREATFDRVEKKRTIAEEIDEMMKYYAFDDAIFLAEIYYETDKTNGANHSDALLTYADCLYRANKKEECYGLLRSTKFTGARLHFLFARVAYDLNKCVFQSDF</sequence>
<reference evidence="1 2" key="1">
    <citation type="submission" date="2019-12" db="EMBL/GenBank/DDBJ databases">
        <title>Chromosome-level assembly of the Caenorhabditis remanei genome.</title>
        <authorList>
            <person name="Teterina A.A."/>
            <person name="Willis J.H."/>
            <person name="Phillips P.C."/>
        </authorList>
    </citation>
    <scope>NUCLEOTIDE SEQUENCE [LARGE SCALE GENOMIC DNA]</scope>
    <source>
        <strain evidence="1 2">PX506</strain>
        <tissue evidence="1">Whole organism</tissue>
    </source>
</reference>
<name>A0A6A5HK24_CAERE</name>
<accession>A0A6A5HK24</accession>
<protein>
    <submittedName>
        <fullName evidence="1">Uncharacterized protein</fullName>
    </submittedName>
</protein>
<dbReference type="Pfam" id="PF12895">
    <property type="entry name" value="ANAPC3"/>
    <property type="match status" value="1"/>
</dbReference>
<proteinExistence type="predicted"/>